<evidence type="ECO:0000256" key="3">
    <source>
        <dbReference type="ARBA" id="ARBA00022729"/>
    </source>
</evidence>
<comment type="subcellular location">
    <subcellularLocation>
        <location evidence="1">Cell outer membrane</location>
    </subcellularLocation>
</comment>
<dbReference type="GO" id="GO:0009279">
    <property type="term" value="C:cell outer membrane"/>
    <property type="evidence" value="ECO:0007669"/>
    <property type="project" value="UniProtKB-SubCell"/>
</dbReference>
<comment type="similarity">
    <text evidence="2">Belongs to the SusD family.</text>
</comment>
<dbReference type="RefSeq" id="WP_118401594.1">
    <property type="nucleotide sequence ID" value="NZ_DAWEQE010000060.1"/>
</dbReference>
<evidence type="ECO:0000256" key="4">
    <source>
        <dbReference type="ARBA" id="ARBA00023136"/>
    </source>
</evidence>
<reference evidence="8 9" key="1">
    <citation type="submission" date="2018-08" db="EMBL/GenBank/DDBJ databases">
        <title>A genome reference for cultivated species of the human gut microbiota.</title>
        <authorList>
            <person name="Zou Y."/>
            <person name="Xue W."/>
            <person name="Luo G."/>
        </authorList>
    </citation>
    <scope>NUCLEOTIDE SEQUENCE [LARGE SCALE GENOMIC DNA]</scope>
    <source>
        <strain evidence="8 9">AF22-3AC</strain>
    </source>
</reference>
<protein>
    <submittedName>
        <fullName evidence="8">RagB/SusD family nutrient uptake outer membrane protein</fullName>
    </submittedName>
</protein>
<evidence type="ECO:0000259" key="7">
    <source>
        <dbReference type="Pfam" id="PF14322"/>
    </source>
</evidence>
<dbReference type="InterPro" id="IPR012944">
    <property type="entry name" value="SusD_RagB_dom"/>
</dbReference>
<keyword evidence="3" id="KW-0732">Signal</keyword>
<evidence type="ECO:0000259" key="6">
    <source>
        <dbReference type="Pfam" id="PF07980"/>
    </source>
</evidence>
<evidence type="ECO:0000256" key="2">
    <source>
        <dbReference type="ARBA" id="ARBA00006275"/>
    </source>
</evidence>
<dbReference type="EMBL" id="QRVJ01000001">
    <property type="protein sequence ID" value="RGS39932.1"/>
    <property type="molecule type" value="Genomic_DNA"/>
</dbReference>
<feature type="domain" description="RagB/SusD" evidence="6">
    <location>
        <begin position="359"/>
        <end position="478"/>
    </location>
</feature>
<dbReference type="InterPro" id="IPR011990">
    <property type="entry name" value="TPR-like_helical_dom_sf"/>
</dbReference>
<feature type="domain" description="SusD-like N-terminal" evidence="7">
    <location>
        <begin position="87"/>
        <end position="239"/>
    </location>
</feature>
<dbReference type="Gene3D" id="1.25.40.390">
    <property type="match status" value="1"/>
</dbReference>
<evidence type="ECO:0000313" key="9">
    <source>
        <dbReference type="Proteomes" id="UP000283341"/>
    </source>
</evidence>
<accession>A0A412IP79</accession>
<evidence type="ECO:0000256" key="1">
    <source>
        <dbReference type="ARBA" id="ARBA00004442"/>
    </source>
</evidence>
<dbReference type="Pfam" id="PF07980">
    <property type="entry name" value="SusD_RagB"/>
    <property type="match status" value="1"/>
</dbReference>
<keyword evidence="5" id="KW-0998">Cell outer membrane</keyword>
<sequence>MNKILKYTAFTVLLGLFGSCSDDFFNAESGDIITSGQMNDVDPAAGLNGMYSYLYKFDTMGYGDDAQHYDYGFHHIVLCSDLWGQDMVQYSSKYGWYYNDYKFDQTSRAYQYISVYYFWNYLYKLIKSANDVLKTTVDDSKKEERGQALGMRAFAYLTLVQMYQHTYSGHENDPAVPIVLETTEPDVLSNNPRASVQAVYDQIEKDLLQAHGDLAEFQRLNITYINQSVISGLLARMYLLKEDWFNAAKYAREARASYGSPADKAELIDEGYIDMNKHHTWMFASHLTTDAEVVQTGIINFISHISSTAYGYSTAGGMYKNISSGLYKLIPDNDIRKGWFADKEFIYEGGPMEVLRLPKYANLKYMWYDLEGNNCNDLCYMRSEEMWLIEAEALAMGGDVAAGKSLLEDFVKTRQPDYVCNASDGKGVQDACWLQRRIEFWGEGVAWFDLKRLKKPIVRKYDNTNHNSDAQYDFPAEDDIFRIMIPRKEIQDNNGIGETDNNKMPNI</sequence>
<dbReference type="Proteomes" id="UP000283341">
    <property type="component" value="Unassembled WGS sequence"/>
</dbReference>
<dbReference type="PROSITE" id="PS51257">
    <property type="entry name" value="PROKAR_LIPOPROTEIN"/>
    <property type="match status" value="1"/>
</dbReference>
<evidence type="ECO:0000256" key="5">
    <source>
        <dbReference type="ARBA" id="ARBA00023237"/>
    </source>
</evidence>
<dbReference type="Pfam" id="PF14322">
    <property type="entry name" value="SusD-like_3"/>
    <property type="match status" value="1"/>
</dbReference>
<dbReference type="AlphaFoldDB" id="A0A412IP79"/>
<dbReference type="SUPFAM" id="SSF48452">
    <property type="entry name" value="TPR-like"/>
    <property type="match status" value="1"/>
</dbReference>
<comment type="caution">
    <text evidence="8">The sequence shown here is derived from an EMBL/GenBank/DDBJ whole genome shotgun (WGS) entry which is preliminary data.</text>
</comment>
<dbReference type="InterPro" id="IPR033985">
    <property type="entry name" value="SusD-like_N"/>
</dbReference>
<evidence type="ECO:0000313" key="8">
    <source>
        <dbReference type="EMBL" id="RGS39932.1"/>
    </source>
</evidence>
<gene>
    <name evidence="8" type="ORF">DWX97_01245</name>
</gene>
<keyword evidence="4" id="KW-0472">Membrane</keyword>
<proteinExistence type="inferred from homology"/>
<organism evidence="8 9">
    <name type="scientific">Bacteroides cellulosilyticus</name>
    <dbReference type="NCBI Taxonomy" id="246787"/>
    <lineage>
        <taxon>Bacteria</taxon>
        <taxon>Pseudomonadati</taxon>
        <taxon>Bacteroidota</taxon>
        <taxon>Bacteroidia</taxon>
        <taxon>Bacteroidales</taxon>
        <taxon>Bacteroidaceae</taxon>
        <taxon>Bacteroides</taxon>
    </lineage>
</organism>
<name>A0A412IP79_9BACE</name>